<sequence length="89" mass="10247">MITIEDCIALSELTENEILAIAEHEHVPEMIALEMGNYLLHRPDGETCIKGIILDDIRHAQERGDMRNVARLKLVLRHFMDTHQEGRLC</sequence>
<evidence type="ECO:0000313" key="1">
    <source>
        <dbReference type="EMBL" id="QQP90864.1"/>
    </source>
</evidence>
<reference evidence="1" key="1">
    <citation type="submission" date="2021-02" db="EMBL/GenBank/DDBJ databases">
        <title>Skermanella TT6 skin isolate.</title>
        <authorList>
            <person name="Lee K."/>
            <person name="Ganzorig M."/>
        </authorList>
    </citation>
    <scope>NUCLEOTIDE SEQUENCE</scope>
    <source>
        <strain evidence="1">TT6</strain>
    </source>
</reference>
<evidence type="ECO:0000313" key="2">
    <source>
        <dbReference type="Proteomes" id="UP000595197"/>
    </source>
</evidence>
<protein>
    <recommendedName>
        <fullName evidence="3">Chaperone modulatory protein CbpM</fullName>
    </recommendedName>
</protein>
<organism evidence="1 2">
    <name type="scientific">Skermanella cutis</name>
    <dbReference type="NCBI Taxonomy" id="2775420"/>
    <lineage>
        <taxon>Bacteria</taxon>
        <taxon>Pseudomonadati</taxon>
        <taxon>Pseudomonadota</taxon>
        <taxon>Alphaproteobacteria</taxon>
        <taxon>Rhodospirillales</taxon>
        <taxon>Azospirillaceae</taxon>
        <taxon>Skermanella</taxon>
    </lineage>
</organism>
<accession>A0ABX7B919</accession>
<keyword evidence="2" id="KW-1185">Reference proteome</keyword>
<dbReference type="RefSeq" id="WP_201078255.1">
    <property type="nucleotide sequence ID" value="NZ_CP067420.1"/>
</dbReference>
<evidence type="ECO:0008006" key="3">
    <source>
        <dbReference type="Google" id="ProtNLM"/>
    </source>
</evidence>
<gene>
    <name evidence="1" type="ORF">IGS68_06465</name>
</gene>
<dbReference type="EMBL" id="CP067420">
    <property type="protein sequence ID" value="QQP90864.1"/>
    <property type="molecule type" value="Genomic_DNA"/>
</dbReference>
<proteinExistence type="predicted"/>
<name>A0ABX7B919_9PROT</name>
<dbReference type="Proteomes" id="UP000595197">
    <property type="component" value="Chromosome"/>
</dbReference>